<organism evidence="1 2">
    <name type="scientific">Thermus scotoductus</name>
    <dbReference type="NCBI Taxonomy" id="37636"/>
    <lineage>
        <taxon>Bacteria</taxon>
        <taxon>Thermotogati</taxon>
        <taxon>Deinococcota</taxon>
        <taxon>Deinococci</taxon>
        <taxon>Thermales</taxon>
        <taxon>Thermaceae</taxon>
        <taxon>Thermus</taxon>
    </lineage>
</organism>
<protein>
    <submittedName>
        <fullName evidence="1">Uncharacterized protein</fullName>
    </submittedName>
</protein>
<evidence type="ECO:0000313" key="2">
    <source>
        <dbReference type="Proteomes" id="UP000286734"/>
    </source>
</evidence>
<dbReference type="Proteomes" id="UP000286734">
    <property type="component" value="Unassembled WGS sequence"/>
</dbReference>
<reference evidence="1 2" key="1">
    <citation type="journal article" date="2019" name="Extremophiles">
        <title>Biogeography of thermophiles and predominance of Thermus scotoductus in domestic water heaters.</title>
        <authorList>
            <person name="Wilpiszeski R.L."/>
            <person name="Zhang Z."/>
            <person name="House C.H."/>
        </authorList>
    </citation>
    <scope>NUCLEOTIDE SEQUENCE [LARGE SCALE GENOMIC DNA]</scope>
    <source>
        <strain evidence="1 2">34_S34</strain>
    </source>
</reference>
<gene>
    <name evidence="1" type="ORF">CSW47_10815</name>
</gene>
<comment type="caution">
    <text evidence="1">The sequence shown here is derived from an EMBL/GenBank/DDBJ whole genome shotgun (WGS) entry which is preliminary data.</text>
</comment>
<name>A0A430R4R9_THESC</name>
<evidence type="ECO:0000313" key="1">
    <source>
        <dbReference type="EMBL" id="RTH02390.1"/>
    </source>
</evidence>
<dbReference type="EMBL" id="PELP01000344">
    <property type="protein sequence ID" value="RTH02390.1"/>
    <property type="molecule type" value="Genomic_DNA"/>
</dbReference>
<dbReference type="AlphaFoldDB" id="A0A430R4R9"/>
<proteinExistence type="predicted"/>
<accession>A0A430R4R9</accession>
<sequence length="143" mass="15963">MGLAERFWAVRTAAKMLHRQVRASGVDLGFGFNSHAVRICRVICPFQPYGFVYTLAEAGVLRDGVYFPEPLARDENERTFLREAGYGDYVHLTDAVIFADAWAFWRVRLGGDPVDADLDLVVVLLSLWLGKEARTLGRGLCGV</sequence>